<dbReference type="InterPro" id="IPR032675">
    <property type="entry name" value="LRR_dom_sf"/>
</dbReference>
<proteinExistence type="predicted"/>
<gene>
    <name evidence="1" type="ORF">V5799_019085</name>
</gene>
<evidence type="ECO:0000313" key="2">
    <source>
        <dbReference type="Proteomes" id="UP001321473"/>
    </source>
</evidence>
<name>A0AAQ4EYR0_AMBAM</name>
<dbReference type="SUPFAM" id="SSF52047">
    <property type="entry name" value="RNI-like"/>
    <property type="match status" value="1"/>
</dbReference>
<sequence length="523" mass="58173">MAIFWHALQNGGAGIRYLEFTGSLSYQYPAQWLEMLMWSHSVACLPVLHSLRVSRVVFDEDVAHTLGSYLLRTTTLQCIDINNVQINGTYDCTPSAVLRAAVQSSSLKSLTVRSFIILTKDIEAMAAALMRHPPSYASGTSALPPPPTSRMESLTFLGCPTYDLRLQRALAALIGGKDFTCPSPHVNSTLEMMAFNLYGTLPDVELLRLFNTVREVGASQRIHVSWCKPRPLHFARGGALCRIPSLFVDLDNCSAEDAAILLEPLASGTNVTSACIQCSTNVDDTVVQQLVNALANTKSVRTLSLQLDWPESSIVNVLRSLEQNCSVSVLEIDGTTFRKRAAKALARLVVQNRMLNKIFMNLEKENCECPQLRTVCRELKEAMPRNRFLTNVAVNLQDANHASDVVIKDALRRNRVFINEAVHFIKGSNEKKEALAFETLQYSRSVVTDLCTGAVECDEDRAKKQIDEARCRLALNYFIFTGVVKAKVVCRPHPKRKPRFDKLGKDMQARICSYLSLTDVIGI</sequence>
<dbReference type="EMBL" id="JARKHS020009671">
    <property type="protein sequence ID" value="KAK8779573.1"/>
    <property type="molecule type" value="Genomic_DNA"/>
</dbReference>
<evidence type="ECO:0008006" key="3">
    <source>
        <dbReference type="Google" id="ProtNLM"/>
    </source>
</evidence>
<comment type="caution">
    <text evidence="1">The sequence shown here is derived from an EMBL/GenBank/DDBJ whole genome shotgun (WGS) entry which is preliminary data.</text>
</comment>
<accession>A0AAQ4EYR0</accession>
<protein>
    <recommendedName>
        <fullName evidence="3">Ran gtpase-activating protein</fullName>
    </recommendedName>
</protein>
<organism evidence="1 2">
    <name type="scientific">Amblyomma americanum</name>
    <name type="common">Lone star tick</name>
    <dbReference type="NCBI Taxonomy" id="6943"/>
    <lineage>
        <taxon>Eukaryota</taxon>
        <taxon>Metazoa</taxon>
        <taxon>Ecdysozoa</taxon>
        <taxon>Arthropoda</taxon>
        <taxon>Chelicerata</taxon>
        <taxon>Arachnida</taxon>
        <taxon>Acari</taxon>
        <taxon>Parasitiformes</taxon>
        <taxon>Ixodida</taxon>
        <taxon>Ixodoidea</taxon>
        <taxon>Ixodidae</taxon>
        <taxon>Amblyomminae</taxon>
        <taxon>Amblyomma</taxon>
    </lineage>
</organism>
<evidence type="ECO:0000313" key="1">
    <source>
        <dbReference type="EMBL" id="KAK8779573.1"/>
    </source>
</evidence>
<reference evidence="1 2" key="1">
    <citation type="journal article" date="2023" name="Arcadia Sci">
        <title>De novo assembly of a long-read Amblyomma americanum tick genome.</title>
        <authorList>
            <person name="Chou S."/>
            <person name="Poskanzer K.E."/>
            <person name="Rollins M."/>
            <person name="Thuy-Boun P.S."/>
        </authorList>
    </citation>
    <scope>NUCLEOTIDE SEQUENCE [LARGE SCALE GENOMIC DNA]</scope>
    <source>
        <strain evidence="1">F_SG_1</strain>
        <tissue evidence="1">Salivary glands</tissue>
    </source>
</reference>
<dbReference type="AlphaFoldDB" id="A0AAQ4EYR0"/>
<dbReference type="Gene3D" id="3.80.10.10">
    <property type="entry name" value="Ribonuclease Inhibitor"/>
    <property type="match status" value="1"/>
</dbReference>
<dbReference type="Proteomes" id="UP001321473">
    <property type="component" value="Unassembled WGS sequence"/>
</dbReference>
<keyword evidence="2" id="KW-1185">Reference proteome</keyword>